<dbReference type="Gene3D" id="3.10.180.10">
    <property type="entry name" value="2,3-Dihydroxybiphenyl 1,2-Dioxygenase, domain 1"/>
    <property type="match status" value="1"/>
</dbReference>
<dbReference type="EMBL" id="OBMM01000006">
    <property type="protein sequence ID" value="SOC28021.1"/>
    <property type="molecule type" value="Genomic_DNA"/>
</dbReference>
<dbReference type="CDD" id="cd06587">
    <property type="entry name" value="VOC"/>
    <property type="match status" value="1"/>
</dbReference>
<dbReference type="SUPFAM" id="SSF54593">
    <property type="entry name" value="Glyoxalase/Bleomycin resistance protein/Dihydroxybiphenyl dioxygenase"/>
    <property type="match status" value="1"/>
</dbReference>
<accession>A0A285TV04</accession>
<keyword evidence="2" id="KW-0223">Dioxygenase</keyword>
<dbReference type="InterPro" id="IPR029068">
    <property type="entry name" value="Glyas_Bleomycin-R_OHBP_Dase"/>
</dbReference>
<organism evidence="2 3">
    <name type="scientific">Thalassospira xiamenensis</name>
    <dbReference type="NCBI Taxonomy" id="220697"/>
    <lineage>
        <taxon>Bacteria</taxon>
        <taxon>Pseudomonadati</taxon>
        <taxon>Pseudomonadota</taxon>
        <taxon>Alphaproteobacteria</taxon>
        <taxon>Rhodospirillales</taxon>
        <taxon>Thalassospiraceae</taxon>
        <taxon>Thalassospira</taxon>
    </lineage>
</organism>
<dbReference type="PROSITE" id="PS51819">
    <property type="entry name" value="VOC"/>
    <property type="match status" value="1"/>
</dbReference>
<dbReference type="GO" id="GO:0051213">
    <property type="term" value="F:dioxygenase activity"/>
    <property type="evidence" value="ECO:0007669"/>
    <property type="project" value="UniProtKB-KW"/>
</dbReference>
<feature type="domain" description="VOC" evidence="1">
    <location>
        <begin position="5"/>
        <end position="126"/>
    </location>
</feature>
<dbReference type="AlphaFoldDB" id="A0A285TV04"/>
<dbReference type="Pfam" id="PF00903">
    <property type="entry name" value="Glyoxalase"/>
    <property type="match status" value="1"/>
</dbReference>
<protein>
    <submittedName>
        <fullName evidence="2">Catechol 2,3-dioxygenase</fullName>
    </submittedName>
</protein>
<keyword evidence="2" id="KW-0560">Oxidoreductase</keyword>
<evidence type="ECO:0000313" key="2">
    <source>
        <dbReference type="EMBL" id="SOC28021.1"/>
    </source>
</evidence>
<dbReference type="Proteomes" id="UP000219068">
    <property type="component" value="Unassembled WGS sequence"/>
</dbReference>
<gene>
    <name evidence="2" type="ORF">SAMN05428964_10667</name>
</gene>
<dbReference type="RefSeq" id="WP_097053019.1">
    <property type="nucleotide sequence ID" value="NZ_OBMM01000006.1"/>
</dbReference>
<reference evidence="2 3" key="1">
    <citation type="submission" date="2017-08" db="EMBL/GenBank/DDBJ databases">
        <authorList>
            <person name="de Groot N.N."/>
        </authorList>
    </citation>
    <scope>NUCLEOTIDE SEQUENCE [LARGE SCALE GENOMIC DNA]</scope>
    <source>
        <strain evidence="2 3">USBA 78</strain>
    </source>
</reference>
<sequence length="145" mass="16056">MSTAFLEHVNFTVADPAKTATQLCDWFGWHVRWNGPSKDNGITYHVGSDTSYVAVYSGGTPVSSDENSYRTLGGMNHVAIVVDDLDATEKKILASGLKTHSHADYEPGRRFYFHDENGIEFEVVSYSGPPAKYCLDQQGLYARSL</sequence>
<evidence type="ECO:0000313" key="3">
    <source>
        <dbReference type="Proteomes" id="UP000219068"/>
    </source>
</evidence>
<evidence type="ECO:0000259" key="1">
    <source>
        <dbReference type="PROSITE" id="PS51819"/>
    </source>
</evidence>
<dbReference type="InterPro" id="IPR037523">
    <property type="entry name" value="VOC_core"/>
</dbReference>
<name>A0A285TV04_9PROT</name>
<dbReference type="InterPro" id="IPR004360">
    <property type="entry name" value="Glyas_Fos-R_dOase_dom"/>
</dbReference>
<proteinExistence type="predicted"/>